<feature type="domain" description="SH3b" evidence="1">
    <location>
        <begin position="46"/>
        <end position="123"/>
    </location>
</feature>
<name>A0A953HSI6_9BACT</name>
<reference evidence="2" key="1">
    <citation type="submission" date="2021-06" db="EMBL/GenBank/DDBJ databases">
        <title>44 bacteria genomes isolated from Dapeng, Shenzhen.</title>
        <authorList>
            <person name="Zheng W."/>
            <person name="Yu S."/>
            <person name="Huang Y."/>
        </authorList>
    </citation>
    <scope>NUCLEOTIDE SEQUENCE</scope>
    <source>
        <strain evidence="2">DP5N28-2</strain>
    </source>
</reference>
<dbReference type="PROSITE" id="PS51781">
    <property type="entry name" value="SH3B"/>
    <property type="match status" value="1"/>
</dbReference>
<evidence type="ECO:0000313" key="3">
    <source>
        <dbReference type="Proteomes" id="UP000753961"/>
    </source>
</evidence>
<dbReference type="EMBL" id="JAHVHU010000004">
    <property type="protein sequence ID" value="MBY5957108.1"/>
    <property type="molecule type" value="Genomic_DNA"/>
</dbReference>
<evidence type="ECO:0000259" key="1">
    <source>
        <dbReference type="PROSITE" id="PS51781"/>
    </source>
</evidence>
<keyword evidence="3" id="KW-1185">Reference proteome</keyword>
<dbReference type="Gene3D" id="2.30.30.40">
    <property type="entry name" value="SH3 Domains"/>
    <property type="match status" value="1"/>
</dbReference>
<dbReference type="InterPro" id="IPR003646">
    <property type="entry name" value="SH3-like_bac-type"/>
</dbReference>
<evidence type="ECO:0000313" key="2">
    <source>
        <dbReference type="EMBL" id="MBY5957108.1"/>
    </source>
</evidence>
<dbReference type="Proteomes" id="UP000753961">
    <property type="component" value="Unassembled WGS sequence"/>
</dbReference>
<protein>
    <recommendedName>
        <fullName evidence="1">SH3b domain-containing protein</fullName>
    </recommendedName>
</protein>
<organism evidence="2 3">
    <name type="scientific">Membranihabitans marinus</name>
    <dbReference type="NCBI Taxonomy" id="1227546"/>
    <lineage>
        <taxon>Bacteria</taxon>
        <taxon>Pseudomonadati</taxon>
        <taxon>Bacteroidota</taxon>
        <taxon>Saprospiria</taxon>
        <taxon>Saprospirales</taxon>
        <taxon>Saprospiraceae</taxon>
        <taxon>Membranihabitans</taxon>
    </lineage>
</organism>
<accession>A0A953HSI6</accession>
<gene>
    <name evidence="2" type="ORF">KUV50_03100</name>
</gene>
<dbReference type="PROSITE" id="PS51257">
    <property type="entry name" value="PROKAR_LIPOPROTEIN"/>
    <property type="match status" value="1"/>
</dbReference>
<comment type="caution">
    <text evidence="2">The sequence shown here is derived from an EMBL/GenBank/DDBJ whole genome shotgun (WGS) entry which is preliminary data.</text>
</comment>
<sequence>MFTVKQLPYFLAISVILGLLLSGCNFFSDGNETDNDSTEREVEEELKYGQVVVDNLRMRDGSGLGGNEITQIGKGQYVRLTGKKSDTTETISIRGLNKPHYWHEIIFNGDTGWIYGGGMEILESDELTIAGRVKDFIIEPGIRAGIVTKESTHEELVSQMGPGEVIKDKLHLGGEETVEGTILYPNSNNELKIYWKNQDFENIQQVIISKPGAQWQTKSGIHIGQSIQEVTAINGTPFELTGFQWDLAGTTLNWQGGDLNPKLTLSFDYHGDISVYPFLIGDKVISSDNSSLLKLEPRVRQILVSITE</sequence>
<dbReference type="AlphaFoldDB" id="A0A953HSI6"/>
<dbReference type="RefSeq" id="WP_222578631.1">
    <property type="nucleotide sequence ID" value="NZ_JAHVHU010000004.1"/>
</dbReference>
<proteinExistence type="predicted"/>